<name>A0A7G2DFH3_SALTM</name>
<dbReference type="AlphaFoldDB" id="A0A7G2DFH3"/>
<reference evidence="1" key="1">
    <citation type="submission" date="2020-09" db="EMBL/GenBank/DDBJ databases">
        <authorList>
            <person name="Zund M."/>
        </authorList>
    </citation>
    <scope>NUCLEOTIDE SEQUENCE</scope>
    <source>
        <strain evidence="1">S.Tm LT2p22_assembled</strain>
    </source>
</reference>
<proteinExistence type="predicted"/>
<dbReference type="EMBL" id="LR881463">
    <property type="protein sequence ID" value="CAD5308252.1"/>
    <property type="molecule type" value="Genomic_DNA"/>
</dbReference>
<sequence>MTFIKDQAAFKTAQLFHTSGYNIIAELFLRKAYGR</sequence>
<accession>A0A7G2DFH3</accession>
<evidence type="ECO:0000313" key="1">
    <source>
        <dbReference type="EMBL" id="CAD5308252.1"/>
    </source>
</evidence>
<organism evidence="1">
    <name type="scientific">Salmonella typhimurium</name>
    <dbReference type="NCBI Taxonomy" id="90371"/>
    <lineage>
        <taxon>Bacteria</taxon>
        <taxon>Pseudomonadati</taxon>
        <taxon>Pseudomonadota</taxon>
        <taxon>Gammaproteobacteria</taxon>
        <taxon>Enterobacterales</taxon>
        <taxon>Enterobacteriaceae</taxon>
        <taxon>Salmonella</taxon>
    </lineage>
</organism>
<protein>
    <submittedName>
        <fullName evidence="1">Uncharacterized protein</fullName>
    </submittedName>
</protein>
<gene>
    <name evidence="1" type="ORF">STMLT2P22_CBEKMEGD_01698</name>
</gene>